<dbReference type="EMBL" id="HACA01006522">
    <property type="protein sequence ID" value="CDW23883.1"/>
    <property type="molecule type" value="Transcribed_RNA"/>
</dbReference>
<organism evidence="1">
    <name type="scientific">Lepeophtheirus salmonis</name>
    <name type="common">Salmon louse</name>
    <name type="synonym">Caligus salmonis</name>
    <dbReference type="NCBI Taxonomy" id="72036"/>
    <lineage>
        <taxon>Eukaryota</taxon>
        <taxon>Metazoa</taxon>
        <taxon>Ecdysozoa</taxon>
        <taxon>Arthropoda</taxon>
        <taxon>Crustacea</taxon>
        <taxon>Multicrustacea</taxon>
        <taxon>Hexanauplia</taxon>
        <taxon>Copepoda</taxon>
        <taxon>Siphonostomatoida</taxon>
        <taxon>Caligidae</taxon>
        <taxon>Lepeophtheirus</taxon>
    </lineage>
</organism>
<dbReference type="AlphaFoldDB" id="A0A0K2TDI2"/>
<accession>A0A0K2TDI2</accession>
<sequence length="55" mass="6189">MKEGGEGTFHSPTQGGLFIGMCNNDSLFTPMNHSLTTIIVKEHQLQLIKPYLEQR</sequence>
<evidence type="ECO:0000313" key="1">
    <source>
        <dbReference type="EMBL" id="CDW23885.1"/>
    </source>
</evidence>
<protein>
    <submittedName>
        <fullName evidence="1">Uncharacterized protein</fullName>
    </submittedName>
</protein>
<proteinExistence type="predicted"/>
<dbReference type="EMBL" id="HACA01006524">
    <property type="protein sequence ID" value="CDW23885.1"/>
    <property type="molecule type" value="Transcribed_RNA"/>
</dbReference>
<reference evidence="1" key="1">
    <citation type="submission" date="2014-05" db="EMBL/GenBank/DDBJ databases">
        <authorList>
            <person name="Chronopoulou M."/>
        </authorList>
    </citation>
    <scope>NUCLEOTIDE SEQUENCE</scope>
    <source>
        <tissue evidence="1">Whole organism</tissue>
    </source>
</reference>
<name>A0A0K2TDI2_LEPSM</name>